<accession>X1T4F5</accession>
<evidence type="ECO:0000256" key="1">
    <source>
        <dbReference type="SAM" id="MobiDB-lite"/>
    </source>
</evidence>
<organism evidence="2">
    <name type="scientific">marine sediment metagenome</name>
    <dbReference type="NCBI Taxonomy" id="412755"/>
    <lineage>
        <taxon>unclassified sequences</taxon>
        <taxon>metagenomes</taxon>
        <taxon>ecological metagenomes</taxon>
    </lineage>
</organism>
<reference evidence="2" key="1">
    <citation type="journal article" date="2014" name="Front. Microbiol.">
        <title>High frequency of phylogenetically diverse reductive dehalogenase-homologous genes in deep subseafloor sedimentary metagenomes.</title>
        <authorList>
            <person name="Kawai M."/>
            <person name="Futagami T."/>
            <person name="Toyoda A."/>
            <person name="Takaki Y."/>
            <person name="Nishi S."/>
            <person name="Hori S."/>
            <person name="Arai W."/>
            <person name="Tsubouchi T."/>
            <person name="Morono Y."/>
            <person name="Uchiyama I."/>
            <person name="Ito T."/>
            <person name="Fujiyama A."/>
            <person name="Inagaki F."/>
            <person name="Takami H."/>
        </authorList>
    </citation>
    <scope>NUCLEOTIDE SEQUENCE</scope>
    <source>
        <strain evidence="2">Expedition CK06-06</strain>
    </source>
</reference>
<feature type="region of interest" description="Disordered" evidence="1">
    <location>
        <begin position="1"/>
        <end position="30"/>
    </location>
</feature>
<comment type="caution">
    <text evidence="2">The sequence shown here is derived from an EMBL/GenBank/DDBJ whole genome shotgun (WGS) entry which is preliminary data.</text>
</comment>
<feature type="compositionally biased region" description="Basic and acidic residues" evidence="1">
    <location>
        <begin position="1"/>
        <end position="16"/>
    </location>
</feature>
<protein>
    <submittedName>
        <fullName evidence="2">Uncharacterized protein</fullName>
    </submittedName>
</protein>
<evidence type="ECO:0000313" key="2">
    <source>
        <dbReference type="EMBL" id="GAJ00109.1"/>
    </source>
</evidence>
<dbReference type="EMBL" id="BARW01015894">
    <property type="protein sequence ID" value="GAJ00109.1"/>
    <property type="molecule type" value="Genomic_DNA"/>
</dbReference>
<name>X1T4F5_9ZZZZ</name>
<feature type="non-terminal residue" evidence="2">
    <location>
        <position position="30"/>
    </location>
</feature>
<gene>
    <name evidence="2" type="ORF">S12H4_27797</name>
</gene>
<proteinExistence type="predicted"/>
<sequence>MKTYKFMDHKGSDNMRTKTRTAVGGLPPEK</sequence>
<dbReference type="AlphaFoldDB" id="X1T4F5"/>